<dbReference type="PANTHER" id="PTHR30531">
    <property type="entry name" value="FLAGELLAR BIOSYNTHETIC PROTEIN FLHB"/>
    <property type="match status" value="1"/>
</dbReference>
<evidence type="ECO:0000256" key="10">
    <source>
        <dbReference type="ARBA" id="ARBA00023136"/>
    </source>
</evidence>
<keyword evidence="6 13" id="KW-0812">Transmembrane</keyword>
<evidence type="ECO:0000256" key="3">
    <source>
        <dbReference type="ARBA" id="ARBA00021622"/>
    </source>
</evidence>
<dbReference type="NCBIfam" id="TIGR00328">
    <property type="entry name" value="flhB"/>
    <property type="match status" value="1"/>
</dbReference>
<feature type="region of interest" description="Disordered" evidence="14">
    <location>
        <begin position="1"/>
        <end position="24"/>
    </location>
</feature>
<accession>A0ABY5TR86</accession>
<dbReference type="Gene3D" id="3.40.1690.10">
    <property type="entry name" value="secretion proteins EscU"/>
    <property type="match status" value="1"/>
</dbReference>
<comment type="subcellular location">
    <subcellularLocation>
        <location evidence="1">Cell membrane</location>
        <topology evidence="1">Multi-pass membrane protein</topology>
    </subcellularLocation>
</comment>
<dbReference type="InterPro" id="IPR029025">
    <property type="entry name" value="T3SS_substrate_exporter_C"/>
</dbReference>
<dbReference type="Proteomes" id="UP001059934">
    <property type="component" value="Chromosome"/>
</dbReference>
<evidence type="ECO:0000256" key="8">
    <source>
        <dbReference type="ARBA" id="ARBA00022927"/>
    </source>
</evidence>
<evidence type="ECO:0000256" key="13">
    <source>
        <dbReference type="RuleBase" id="RU364091"/>
    </source>
</evidence>
<name>A0ABY5TR86_9GAMM</name>
<protein>
    <recommendedName>
        <fullName evidence="3 13">Flagellar biosynthetic protein FlhB</fullName>
    </recommendedName>
</protein>
<feature type="compositionally biased region" description="Basic and acidic residues" evidence="14">
    <location>
        <begin position="368"/>
        <end position="382"/>
    </location>
</feature>
<keyword evidence="5 13" id="KW-1003">Cell membrane</keyword>
<keyword evidence="7 13" id="KW-1005">Bacterial flagellum biogenesis</keyword>
<dbReference type="Pfam" id="PF01312">
    <property type="entry name" value="Bac_export_2"/>
    <property type="match status" value="1"/>
</dbReference>
<evidence type="ECO:0000256" key="11">
    <source>
        <dbReference type="ARBA" id="ARBA00023225"/>
    </source>
</evidence>
<keyword evidence="10 13" id="KW-0472">Membrane</keyword>
<keyword evidence="11 13" id="KW-1006">Bacterial flagellum protein export</keyword>
<keyword evidence="15" id="KW-0966">Cell projection</keyword>
<gene>
    <name evidence="13 15" type="primary">flhB</name>
    <name evidence="15" type="ORF">NYF23_00730</name>
</gene>
<evidence type="ECO:0000256" key="6">
    <source>
        <dbReference type="ARBA" id="ARBA00022692"/>
    </source>
</evidence>
<keyword evidence="8 13" id="KW-0653">Protein transport</keyword>
<evidence type="ECO:0000256" key="1">
    <source>
        <dbReference type="ARBA" id="ARBA00004651"/>
    </source>
</evidence>
<evidence type="ECO:0000256" key="12">
    <source>
        <dbReference type="ARBA" id="ARBA00025078"/>
    </source>
</evidence>
<evidence type="ECO:0000256" key="5">
    <source>
        <dbReference type="ARBA" id="ARBA00022475"/>
    </source>
</evidence>
<feature type="transmembrane region" description="Helical" evidence="13">
    <location>
        <begin position="150"/>
        <end position="170"/>
    </location>
</feature>
<dbReference type="SUPFAM" id="SSF160544">
    <property type="entry name" value="EscU C-terminal domain-like"/>
    <property type="match status" value="1"/>
</dbReference>
<dbReference type="PRINTS" id="PR00950">
    <property type="entry name" value="TYPE3IMSPROT"/>
</dbReference>
<keyword evidence="15" id="KW-0969">Cilium</keyword>
<keyword evidence="16" id="KW-1185">Reference proteome</keyword>
<keyword evidence="9 13" id="KW-1133">Transmembrane helix</keyword>
<comment type="similarity">
    <text evidence="2 13">Belongs to the type III secretion exporter family.</text>
</comment>
<feature type="transmembrane region" description="Helical" evidence="13">
    <location>
        <begin position="91"/>
        <end position="117"/>
    </location>
</feature>
<dbReference type="EMBL" id="CP103416">
    <property type="protein sequence ID" value="UVW35146.1"/>
    <property type="molecule type" value="Genomic_DNA"/>
</dbReference>
<organism evidence="15 16">
    <name type="scientific">SAR92 clade bacterium H455</name>
    <dbReference type="NCBI Taxonomy" id="2974818"/>
    <lineage>
        <taxon>Bacteria</taxon>
        <taxon>Pseudomonadati</taxon>
        <taxon>Pseudomonadota</taxon>
        <taxon>Gammaproteobacteria</taxon>
        <taxon>Cellvibrionales</taxon>
        <taxon>Porticoccaceae</taxon>
        <taxon>SAR92 clade</taxon>
    </lineage>
</organism>
<dbReference type="InterPro" id="IPR006135">
    <property type="entry name" value="T3SS_substrate_exporter"/>
</dbReference>
<comment type="function">
    <text evidence="12 13">Required for formation of the rod structure in the basal body of the flagellar apparatus. Together with FliI and FliH, may constitute the export apparatus of flagellin.</text>
</comment>
<feature type="transmembrane region" description="Helical" evidence="13">
    <location>
        <begin position="34"/>
        <end position="56"/>
    </location>
</feature>
<evidence type="ECO:0000313" key="15">
    <source>
        <dbReference type="EMBL" id="UVW35146.1"/>
    </source>
</evidence>
<evidence type="ECO:0000256" key="4">
    <source>
        <dbReference type="ARBA" id="ARBA00022448"/>
    </source>
</evidence>
<evidence type="ECO:0000256" key="14">
    <source>
        <dbReference type="SAM" id="MobiDB-lite"/>
    </source>
</evidence>
<evidence type="ECO:0000256" key="7">
    <source>
        <dbReference type="ARBA" id="ARBA00022795"/>
    </source>
</evidence>
<keyword evidence="4 13" id="KW-0813">Transport</keyword>
<proteinExistence type="inferred from homology"/>
<reference evidence="15" key="1">
    <citation type="submission" date="2022-08" db="EMBL/GenBank/DDBJ databases">
        <title>Catabolic pathway analysis in culturable SAR92 clade bacteria reveals their overlooked roles in DMSP degradation in coastal seas.</title>
        <authorList>
            <person name="He X."/>
            <person name="Zhang X."/>
            <person name="Zhang Y."/>
        </authorList>
    </citation>
    <scope>NUCLEOTIDE SEQUENCE</scope>
    <source>
        <strain evidence="15">H455</strain>
    </source>
</reference>
<feature type="transmembrane region" description="Helical" evidence="13">
    <location>
        <begin position="190"/>
        <end position="215"/>
    </location>
</feature>
<keyword evidence="15" id="KW-0282">Flagellum</keyword>
<dbReference type="PANTHER" id="PTHR30531:SF12">
    <property type="entry name" value="FLAGELLAR BIOSYNTHETIC PROTEIN FLHB"/>
    <property type="match status" value="1"/>
</dbReference>
<evidence type="ECO:0000256" key="9">
    <source>
        <dbReference type="ARBA" id="ARBA00022989"/>
    </source>
</evidence>
<sequence length="382" mass="41714">MSDKDSSEERQEEPTAKRLEKARDDGQVARSQELGVAAMMIGVAFFLYLFGSYIIADLTKVFASGFTFDRKAVFDTSLLAPTFAIQAVNSFIVVVPIFVLAVIIAIAAAGIMGGYIFSLKSLAPKASKINPMAGLKRMFGIKAVVDLSKALSKFALIALVLYLVVSANFSMLTKLGFMDLEPALAEAGRIIAFGTVLVTLTLIVAAAIDIPYQLYTFNKQMKMTKQEVKEEMKDTEGRPEVKAQIRRKQREIATGMMMSAIADADVVIVNPEHFAVALSYDPSKNGAPIMVAKGADLLAQAIRERAKEEGVPLFSSPVLARSIFYTTEINQSVPESLYYAVAQVIAYIFNLNSFERGAQTAKKPNPKVPDDMRYNADGSLEK</sequence>
<feature type="region of interest" description="Disordered" evidence="14">
    <location>
        <begin position="359"/>
        <end position="382"/>
    </location>
</feature>
<evidence type="ECO:0000313" key="16">
    <source>
        <dbReference type="Proteomes" id="UP001059934"/>
    </source>
</evidence>
<evidence type="ECO:0000256" key="2">
    <source>
        <dbReference type="ARBA" id="ARBA00010690"/>
    </source>
</evidence>
<dbReference type="InterPro" id="IPR006136">
    <property type="entry name" value="FlhB"/>
</dbReference>